<comment type="caution">
    <text evidence="2">The sequence shown here is derived from an EMBL/GenBank/DDBJ whole genome shotgun (WGS) entry which is preliminary data.</text>
</comment>
<dbReference type="RefSeq" id="XP_070859522.1">
    <property type="nucleotide sequence ID" value="XM_071002770.1"/>
</dbReference>
<keyword evidence="3" id="KW-1185">Reference proteome</keyword>
<accession>A0ABR4MJ84</accession>
<evidence type="ECO:0000256" key="1">
    <source>
        <dbReference type="SAM" id="MobiDB-lite"/>
    </source>
</evidence>
<feature type="compositionally biased region" description="Pro residues" evidence="1">
    <location>
        <begin position="433"/>
        <end position="446"/>
    </location>
</feature>
<evidence type="ECO:0000313" key="3">
    <source>
        <dbReference type="Proteomes" id="UP001610728"/>
    </source>
</evidence>
<feature type="compositionally biased region" description="Basic and acidic residues" evidence="1">
    <location>
        <begin position="1"/>
        <end position="16"/>
    </location>
</feature>
<feature type="region of interest" description="Disordered" evidence="1">
    <location>
        <begin position="1"/>
        <end position="352"/>
    </location>
</feature>
<feature type="compositionally biased region" description="Low complexity" evidence="1">
    <location>
        <begin position="383"/>
        <end position="394"/>
    </location>
</feature>
<feature type="compositionally biased region" description="Basic and acidic residues" evidence="1">
    <location>
        <begin position="30"/>
        <end position="41"/>
    </location>
</feature>
<feature type="compositionally biased region" description="Low complexity" evidence="1">
    <location>
        <begin position="145"/>
        <end position="159"/>
    </location>
</feature>
<protein>
    <submittedName>
        <fullName evidence="2">Uncharacterized protein</fullName>
    </submittedName>
</protein>
<reference evidence="2 3" key="1">
    <citation type="submission" date="2020-05" db="EMBL/GenBank/DDBJ databases">
        <title>Ceratocystis lukuohia genome.</title>
        <authorList>
            <person name="Harrington T.C."/>
            <person name="Kim K."/>
            <person name="Mayers C.G."/>
        </authorList>
    </citation>
    <scope>NUCLEOTIDE SEQUENCE [LARGE SCALE GENOMIC DNA]</scope>
    <source>
        <strain evidence="2 3">C4212</strain>
    </source>
</reference>
<dbReference type="PRINTS" id="PR01217">
    <property type="entry name" value="PRICHEXTENSN"/>
</dbReference>
<feature type="compositionally biased region" description="Basic residues" evidence="1">
    <location>
        <begin position="459"/>
        <end position="472"/>
    </location>
</feature>
<evidence type="ECO:0000313" key="2">
    <source>
        <dbReference type="EMBL" id="KAL2888342.1"/>
    </source>
</evidence>
<gene>
    <name evidence="2" type="ORF">HOO65_040679</name>
</gene>
<feature type="compositionally biased region" description="Low complexity" evidence="1">
    <location>
        <begin position="401"/>
        <end position="414"/>
    </location>
</feature>
<dbReference type="EMBL" id="JABSNW010000004">
    <property type="protein sequence ID" value="KAL2888342.1"/>
    <property type="molecule type" value="Genomic_DNA"/>
</dbReference>
<feature type="region of interest" description="Disordered" evidence="1">
    <location>
        <begin position="370"/>
        <end position="497"/>
    </location>
</feature>
<feature type="compositionally biased region" description="Pro residues" evidence="1">
    <location>
        <begin position="129"/>
        <end position="142"/>
    </location>
</feature>
<feature type="compositionally biased region" description="Basic and acidic residues" evidence="1">
    <location>
        <begin position="93"/>
        <end position="103"/>
    </location>
</feature>
<feature type="compositionally biased region" description="Polar residues" evidence="1">
    <location>
        <begin position="104"/>
        <end position="120"/>
    </location>
</feature>
<feature type="compositionally biased region" description="Polar residues" evidence="1">
    <location>
        <begin position="259"/>
        <end position="278"/>
    </location>
</feature>
<feature type="compositionally biased region" description="Low complexity" evidence="1">
    <location>
        <begin position="189"/>
        <end position="248"/>
    </location>
</feature>
<sequence>MDKAKSIFKDGWHPEKPGQTFRQQVNGLMGRDKKAEEENANRHVTPVSQLRDPNSFAPPPKRTEGSIRPPPSPPPSSSSRKPIKFQPGTDLYSADHKVIERSSHPPTYQAATSPPLQITQGYGEDSPPATSPAAPPSLPPRLPPRRNTTSSVASSAVSNDLPPPPPPVRNAGNVAIQPPPPPPTRNVVAAMQPAPSSAMSRLASAGISVPSLGIGSSSSTSGGATNEAMAPSDAPAANSATSTAGGTMDKLSARFQRFSPMSSRTGSPVLSPSGTSTAVAPPPPAQGTTLEQKQAALRTAQALNKDPSKVSLSDMRSAASTADNFRQRHGDQVVQGAHKAQEANSKYRITERMGQMNQKYGLSEKASGLAARFSGGGNGGSETTAPTATSTSTPTLPPPNTNSHSPTHSTTSSILPPPLPSSTRTQQRTSPPDTSPRPAIAPPPVLSPSSSPAASSAVGKKKPPPPPPKKKPSGFSGAGAVVGDVPPPLPMSTKPAW</sequence>
<proteinExistence type="predicted"/>
<dbReference type="Proteomes" id="UP001610728">
    <property type="component" value="Unassembled WGS sequence"/>
</dbReference>
<name>A0ABR4MJ84_9PEZI</name>
<organism evidence="2 3">
    <name type="scientific">Ceratocystis lukuohia</name>
    <dbReference type="NCBI Taxonomy" id="2019550"/>
    <lineage>
        <taxon>Eukaryota</taxon>
        <taxon>Fungi</taxon>
        <taxon>Dikarya</taxon>
        <taxon>Ascomycota</taxon>
        <taxon>Pezizomycotina</taxon>
        <taxon>Sordariomycetes</taxon>
        <taxon>Hypocreomycetidae</taxon>
        <taxon>Microascales</taxon>
        <taxon>Ceratocystidaceae</taxon>
        <taxon>Ceratocystis</taxon>
    </lineage>
</organism>
<dbReference type="GeneID" id="98118455"/>
<feature type="compositionally biased region" description="Low complexity" evidence="1">
    <location>
        <begin position="447"/>
        <end position="458"/>
    </location>
</feature>